<protein>
    <submittedName>
        <fullName evidence="2">TfoX/Sxy family protein</fullName>
    </submittedName>
</protein>
<proteinExistence type="predicted"/>
<evidence type="ECO:0000259" key="1">
    <source>
        <dbReference type="Pfam" id="PF04993"/>
    </source>
</evidence>
<organism evidence="2 3">
    <name type="scientific">Belliella marina</name>
    <dbReference type="NCBI Taxonomy" id="1644146"/>
    <lineage>
        <taxon>Bacteria</taxon>
        <taxon>Pseudomonadati</taxon>
        <taxon>Bacteroidota</taxon>
        <taxon>Cytophagia</taxon>
        <taxon>Cytophagales</taxon>
        <taxon>Cyclobacteriaceae</taxon>
        <taxon>Belliella</taxon>
    </lineage>
</organism>
<name>A0ABW4VJ02_9BACT</name>
<reference evidence="3" key="1">
    <citation type="journal article" date="2019" name="Int. J. Syst. Evol. Microbiol.">
        <title>The Global Catalogue of Microorganisms (GCM) 10K type strain sequencing project: providing services to taxonomists for standard genome sequencing and annotation.</title>
        <authorList>
            <consortium name="The Broad Institute Genomics Platform"/>
            <consortium name="The Broad Institute Genome Sequencing Center for Infectious Disease"/>
            <person name="Wu L."/>
            <person name="Ma J."/>
        </authorList>
    </citation>
    <scope>NUCLEOTIDE SEQUENCE [LARGE SCALE GENOMIC DNA]</scope>
    <source>
        <strain evidence="3">CGMCC 1.15180</strain>
    </source>
</reference>
<dbReference type="SUPFAM" id="SSF159894">
    <property type="entry name" value="YgaC/TfoX-N like"/>
    <property type="match status" value="1"/>
</dbReference>
<dbReference type="Gene3D" id="3.30.1460.30">
    <property type="entry name" value="YgaC/TfoX-N like chaperone"/>
    <property type="match status" value="1"/>
</dbReference>
<dbReference type="InterPro" id="IPR007076">
    <property type="entry name" value="TfoX_N"/>
</dbReference>
<dbReference type="EMBL" id="JBHUHR010000013">
    <property type="protein sequence ID" value="MFD2033970.1"/>
    <property type="molecule type" value="Genomic_DNA"/>
</dbReference>
<feature type="domain" description="TfoX N-terminal" evidence="1">
    <location>
        <begin position="22"/>
        <end position="104"/>
    </location>
</feature>
<evidence type="ECO:0000313" key="3">
    <source>
        <dbReference type="Proteomes" id="UP001597361"/>
    </source>
</evidence>
<dbReference type="RefSeq" id="WP_376883755.1">
    <property type="nucleotide sequence ID" value="NZ_JBHUHR010000013.1"/>
</dbReference>
<accession>A0ABW4VJ02</accession>
<keyword evidence="3" id="KW-1185">Reference proteome</keyword>
<evidence type="ECO:0000313" key="2">
    <source>
        <dbReference type="EMBL" id="MFD2033970.1"/>
    </source>
</evidence>
<comment type="caution">
    <text evidence="2">The sequence shown here is derived from an EMBL/GenBank/DDBJ whole genome shotgun (WGS) entry which is preliminary data.</text>
</comment>
<sequence length="114" mass="13361">MAYDHQLADRVRTYLAQFPKLKIEEKKMFGGLAFMIDGKMCINVTDDNLMCRFDPQMTEELSTRPGFGPMIMKGIEYKGYCYVEPEGFRNQTDFEFWINLCLDFNSRAKSSKKK</sequence>
<gene>
    <name evidence="2" type="ORF">ACFSKL_04155</name>
</gene>
<dbReference type="Pfam" id="PF04993">
    <property type="entry name" value="TfoX_N"/>
    <property type="match status" value="1"/>
</dbReference>
<dbReference type="Proteomes" id="UP001597361">
    <property type="component" value="Unassembled WGS sequence"/>
</dbReference>